<reference evidence="1 2" key="1">
    <citation type="submission" date="2019-02" db="EMBL/GenBank/DDBJ databases">
        <title>Pedobacter sp. RP-3-8 sp. nov., isolated from Arctic soil.</title>
        <authorList>
            <person name="Dahal R.H."/>
        </authorList>
    </citation>
    <scope>NUCLEOTIDE SEQUENCE [LARGE SCALE GENOMIC DNA]</scope>
    <source>
        <strain evidence="1 2">RP-3-8</strain>
    </source>
</reference>
<protein>
    <submittedName>
        <fullName evidence="1">Uncharacterized protein</fullName>
    </submittedName>
</protein>
<keyword evidence="2" id="KW-1185">Reference proteome</keyword>
<gene>
    <name evidence="1" type="ORF">EZ444_26460</name>
</gene>
<name>A0A4R0M8Z9_9SPHI</name>
<accession>A0A4R0M8Z9</accession>
<proteinExistence type="predicted"/>
<evidence type="ECO:0000313" key="1">
    <source>
        <dbReference type="EMBL" id="TCC82690.1"/>
    </source>
</evidence>
<comment type="caution">
    <text evidence="1">The sequence shown here is derived from an EMBL/GenBank/DDBJ whole genome shotgun (WGS) entry which is preliminary data.</text>
</comment>
<dbReference type="EMBL" id="SJSM01000040">
    <property type="protein sequence ID" value="TCC82690.1"/>
    <property type="molecule type" value="Genomic_DNA"/>
</dbReference>
<dbReference type="RefSeq" id="WP_131612914.1">
    <property type="nucleotide sequence ID" value="NZ_SJSM01000040.1"/>
</dbReference>
<sequence>MITTFKLDKSKRSMLSIFTYMGIIILLASCKKGNPVEVKSYSFLEVEIVALPGTPYTGSLPGKFKTGRFTQVWRYGRPWRKAYWSSFR</sequence>
<organism evidence="1 2">
    <name type="scientific">Pedobacter hiemivivus</name>
    <dbReference type="NCBI Taxonomy" id="2530454"/>
    <lineage>
        <taxon>Bacteria</taxon>
        <taxon>Pseudomonadati</taxon>
        <taxon>Bacteroidota</taxon>
        <taxon>Sphingobacteriia</taxon>
        <taxon>Sphingobacteriales</taxon>
        <taxon>Sphingobacteriaceae</taxon>
        <taxon>Pedobacter</taxon>
    </lineage>
</organism>
<dbReference type="Proteomes" id="UP000291117">
    <property type="component" value="Unassembled WGS sequence"/>
</dbReference>
<dbReference type="AlphaFoldDB" id="A0A4R0M8Z9"/>
<dbReference type="PROSITE" id="PS51257">
    <property type="entry name" value="PROKAR_LIPOPROTEIN"/>
    <property type="match status" value="1"/>
</dbReference>
<evidence type="ECO:0000313" key="2">
    <source>
        <dbReference type="Proteomes" id="UP000291117"/>
    </source>
</evidence>